<evidence type="ECO:0000256" key="1">
    <source>
        <dbReference type="ARBA" id="ARBA00004141"/>
    </source>
</evidence>
<feature type="transmembrane region" description="Helical" evidence="5">
    <location>
        <begin position="177"/>
        <end position="194"/>
    </location>
</feature>
<proteinExistence type="predicted"/>
<dbReference type="Proteomes" id="UP000641646">
    <property type="component" value="Unassembled WGS sequence"/>
</dbReference>
<feature type="transmembrane region" description="Helical" evidence="5">
    <location>
        <begin position="15"/>
        <end position="35"/>
    </location>
</feature>
<dbReference type="GO" id="GO:0016020">
    <property type="term" value="C:membrane"/>
    <property type="evidence" value="ECO:0007669"/>
    <property type="project" value="UniProtKB-SubCell"/>
</dbReference>
<comment type="caution">
    <text evidence="6">The sequence shown here is derived from an EMBL/GenBank/DDBJ whole genome shotgun (WGS) entry which is preliminary data.</text>
</comment>
<reference evidence="6" key="2">
    <citation type="submission" date="2020-08" db="EMBL/GenBank/DDBJ databases">
        <authorList>
            <person name="Chen M."/>
            <person name="Teng W."/>
            <person name="Zhao L."/>
            <person name="Hu C."/>
            <person name="Zhou Y."/>
            <person name="Han B."/>
            <person name="Song L."/>
            <person name="Shu W."/>
        </authorList>
    </citation>
    <scope>NUCLEOTIDE SEQUENCE</scope>
    <source>
        <strain evidence="6">FACHB-1375</strain>
    </source>
</reference>
<keyword evidence="4 5" id="KW-0472">Membrane</keyword>
<evidence type="ECO:0000256" key="5">
    <source>
        <dbReference type="SAM" id="Phobius"/>
    </source>
</evidence>
<feature type="transmembrane region" description="Helical" evidence="5">
    <location>
        <begin position="220"/>
        <end position="237"/>
    </location>
</feature>
<evidence type="ECO:0000313" key="6">
    <source>
        <dbReference type="EMBL" id="MBD2185159.1"/>
    </source>
</evidence>
<evidence type="ECO:0000256" key="2">
    <source>
        <dbReference type="ARBA" id="ARBA00022692"/>
    </source>
</evidence>
<organism evidence="6 7">
    <name type="scientific">Aerosakkonema funiforme FACHB-1375</name>
    <dbReference type="NCBI Taxonomy" id="2949571"/>
    <lineage>
        <taxon>Bacteria</taxon>
        <taxon>Bacillati</taxon>
        <taxon>Cyanobacteriota</taxon>
        <taxon>Cyanophyceae</taxon>
        <taxon>Oscillatoriophycideae</taxon>
        <taxon>Aerosakkonematales</taxon>
        <taxon>Aerosakkonemataceae</taxon>
        <taxon>Aerosakkonema</taxon>
    </lineage>
</organism>
<sequence>MFDRWWIYQRERFPIVAHGVLIAIFSSAAISYSVLLRGGTKILNLSTIIVAFISVFLFFLQLRIADEFKDFDDDLRYRPYRPVPRGLVSLRELGWLGVATGIIQLSLAVWLTPTLALLLGLVWLYFGLMCKEFFVHNWLKAHLLAYMCSHIVIVPLINLYATACDWLVAQASPPADIFWFLVASFFNGMVIEIGRKIRSPKDEEFGVETYSAVWGRKKAVFAWLGAIALTAIASFISASQIDFATPVGCLLAILFIVAIAVAWLFLRQPITKWAKLIEKTSSLWTLLVYLSLGIVPLTLRLLHYLPY</sequence>
<gene>
    <name evidence="6" type="ORF">H6G03_29490</name>
</gene>
<dbReference type="Pfam" id="PF01040">
    <property type="entry name" value="UbiA"/>
    <property type="match status" value="1"/>
</dbReference>
<comment type="subcellular location">
    <subcellularLocation>
        <location evidence="1">Membrane</location>
        <topology evidence="1">Multi-pass membrane protein</topology>
    </subcellularLocation>
</comment>
<reference evidence="6" key="1">
    <citation type="journal article" date="2015" name="ISME J.">
        <title>Draft Genome Sequence of Streptomyces incarnatus NRRL8089, which Produces the Nucleoside Antibiotic Sinefungin.</title>
        <authorList>
            <person name="Oshima K."/>
            <person name="Hattori M."/>
            <person name="Shimizu H."/>
            <person name="Fukuda K."/>
            <person name="Nemoto M."/>
            <person name="Inagaki K."/>
            <person name="Tamura T."/>
        </authorList>
    </citation>
    <scope>NUCLEOTIDE SEQUENCE</scope>
    <source>
        <strain evidence="6">FACHB-1375</strain>
    </source>
</reference>
<dbReference type="EMBL" id="JACJPW010000109">
    <property type="protein sequence ID" value="MBD2185159.1"/>
    <property type="molecule type" value="Genomic_DNA"/>
</dbReference>
<evidence type="ECO:0000256" key="4">
    <source>
        <dbReference type="ARBA" id="ARBA00023136"/>
    </source>
</evidence>
<dbReference type="Gene3D" id="1.10.357.140">
    <property type="entry name" value="UbiA prenyltransferase"/>
    <property type="match status" value="1"/>
</dbReference>
<keyword evidence="2 5" id="KW-0812">Transmembrane</keyword>
<dbReference type="InterPro" id="IPR000537">
    <property type="entry name" value="UbiA_prenyltransferase"/>
</dbReference>
<dbReference type="InterPro" id="IPR044878">
    <property type="entry name" value="UbiA_sf"/>
</dbReference>
<keyword evidence="3 5" id="KW-1133">Transmembrane helix</keyword>
<dbReference type="AlphaFoldDB" id="A0A926VMD9"/>
<feature type="transmembrane region" description="Helical" evidence="5">
    <location>
        <begin position="42"/>
        <end position="62"/>
    </location>
</feature>
<protein>
    <submittedName>
        <fullName evidence="6">UbiA family prenyltransferase</fullName>
    </submittedName>
</protein>
<feature type="transmembrane region" description="Helical" evidence="5">
    <location>
        <begin position="286"/>
        <end position="305"/>
    </location>
</feature>
<feature type="transmembrane region" description="Helical" evidence="5">
    <location>
        <begin position="93"/>
        <end position="126"/>
    </location>
</feature>
<dbReference type="GO" id="GO:0016765">
    <property type="term" value="F:transferase activity, transferring alkyl or aryl (other than methyl) groups"/>
    <property type="evidence" value="ECO:0007669"/>
    <property type="project" value="InterPro"/>
</dbReference>
<evidence type="ECO:0000313" key="7">
    <source>
        <dbReference type="Proteomes" id="UP000641646"/>
    </source>
</evidence>
<keyword evidence="7" id="KW-1185">Reference proteome</keyword>
<accession>A0A926VMD9</accession>
<feature type="transmembrane region" description="Helical" evidence="5">
    <location>
        <begin position="243"/>
        <end position="266"/>
    </location>
</feature>
<evidence type="ECO:0000256" key="3">
    <source>
        <dbReference type="ARBA" id="ARBA00022989"/>
    </source>
</evidence>
<name>A0A926VMD9_9CYAN</name>
<feature type="transmembrane region" description="Helical" evidence="5">
    <location>
        <begin position="138"/>
        <end position="157"/>
    </location>
</feature>